<sequence length="430" mass="46228">MRRLWPRRLGVQLAVLLALALFAAQAVNLGLLAASRRYAAEVQATTLAASVLARRLDEDRPSLRSRWRGRFVQAGAGPEGKRRERLERVAEDTLSEDGDARAVRVVRTPIEWRGETRRGVSVAVEGDGGWVHASVPLRRRDDVAIAPLLLQTGLLYLIVLLPVLWLARRIARPLAALTEAARTHRVGAPPPDLPEQGPEDVRQLTAAFTAMQARIAALFAERDAMLGAIGHDLRTPITALRLRAEQVQDERLRGKMIASLRDTEAMLEDVLTLARFGAPSGDAEETDLAALAKETADTARAAGERVTLGVLPSVRAAVHPVLVRRALQNLVGNAHRYANGGRVELRQEKDEAVLTVTDDGPGLPDGFLAGAGTAFLRGEGSRSRSTGGTGLGLAIARRVAEVHGGTLTLTNRPGGGFSAALRLPVNQPVR</sequence>
<protein>
    <recommendedName>
        <fullName evidence="3">histidine kinase</fullName>
        <ecNumber evidence="3">2.7.13.3</ecNumber>
    </recommendedName>
</protein>
<keyword evidence="9" id="KW-0067">ATP-binding</keyword>
<feature type="domain" description="Histidine kinase" evidence="11">
    <location>
        <begin position="228"/>
        <end position="427"/>
    </location>
</feature>
<keyword evidence="7" id="KW-0547">Nucleotide-binding</keyword>
<evidence type="ECO:0000313" key="13">
    <source>
        <dbReference type="EMBL" id="MBB4658849.1"/>
    </source>
</evidence>
<dbReference type="SMART" id="SM00304">
    <property type="entry name" value="HAMP"/>
    <property type="match status" value="1"/>
</dbReference>
<dbReference type="SUPFAM" id="SSF47384">
    <property type="entry name" value="Homodimeric domain of signal transducing histidine kinase"/>
    <property type="match status" value="1"/>
</dbReference>
<dbReference type="InterPro" id="IPR005467">
    <property type="entry name" value="His_kinase_dom"/>
</dbReference>
<gene>
    <name evidence="13" type="ORF">GGQ59_001363</name>
</gene>
<evidence type="ECO:0000256" key="5">
    <source>
        <dbReference type="ARBA" id="ARBA00022553"/>
    </source>
</evidence>
<comment type="catalytic activity">
    <reaction evidence="1">
        <text>ATP + protein L-histidine = ADP + protein N-phospho-L-histidine.</text>
        <dbReference type="EC" id="2.7.13.3"/>
    </reaction>
</comment>
<dbReference type="AlphaFoldDB" id="A0A840I205"/>
<dbReference type="CDD" id="cd00075">
    <property type="entry name" value="HATPase"/>
    <property type="match status" value="1"/>
</dbReference>
<keyword evidence="5" id="KW-0597">Phosphoprotein</keyword>
<dbReference type="InterPro" id="IPR050980">
    <property type="entry name" value="2C_sensor_his_kinase"/>
</dbReference>
<keyword evidence="10" id="KW-0472">Membrane</keyword>
<dbReference type="EC" id="2.7.13.3" evidence="3"/>
<dbReference type="InterPro" id="IPR036097">
    <property type="entry name" value="HisK_dim/P_sf"/>
</dbReference>
<evidence type="ECO:0000259" key="11">
    <source>
        <dbReference type="PROSITE" id="PS50109"/>
    </source>
</evidence>
<keyword evidence="10" id="KW-1133">Transmembrane helix</keyword>
<keyword evidence="14" id="KW-1185">Reference proteome</keyword>
<feature type="transmembrane region" description="Helical" evidence="10">
    <location>
        <begin position="144"/>
        <end position="167"/>
    </location>
</feature>
<dbReference type="PANTHER" id="PTHR44936:SF10">
    <property type="entry name" value="SENSOR PROTEIN RSTB"/>
    <property type="match status" value="1"/>
</dbReference>
<dbReference type="EMBL" id="JACHOB010000002">
    <property type="protein sequence ID" value="MBB4658849.1"/>
    <property type="molecule type" value="Genomic_DNA"/>
</dbReference>
<evidence type="ECO:0000256" key="2">
    <source>
        <dbReference type="ARBA" id="ARBA00004651"/>
    </source>
</evidence>
<comment type="caution">
    <text evidence="13">The sequence shown here is derived from an EMBL/GenBank/DDBJ whole genome shotgun (WGS) entry which is preliminary data.</text>
</comment>
<evidence type="ECO:0000256" key="1">
    <source>
        <dbReference type="ARBA" id="ARBA00000085"/>
    </source>
</evidence>
<name>A0A840I205_9PROT</name>
<dbReference type="GO" id="GO:0005524">
    <property type="term" value="F:ATP binding"/>
    <property type="evidence" value="ECO:0007669"/>
    <property type="project" value="UniProtKB-KW"/>
</dbReference>
<dbReference type="InterPro" id="IPR036890">
    <property type="entry name" value="HATPase_C_sf"/>
</dbReference>
<accession>A0A840I205</accession>
<evidence type="ECO:0000256" key="7">
    <source>
        <dbReference type="ARBA" id="ARBA00022741"/>
    </source>
</evidence>
<evidence type="ECO:0000256" key="8">
    <source>
        <dbReference type="ARBA" id="ARBA00022777"/>
    </source>
</evidence>
<dbReference type="PRINTS" id="PR00344">
    <property type="entry name" value="BCTRLSENSOR"/>
</dbReference>
<dbReference type="SUPFAM" id="SSF55874">
    <property type="entry name" value="ATPase domain of HSP90 chaperone/DNA topoisomerase II/histidine kinase"/>
    <property type="match status" value="1"/>
</dbReference>
<feature type="domain" description="HAMP" evidence="12">
    <location>
        <begin position="168"/>
        <end position="220"/>
    </location>
</feature>
<evidence type="ECO:0000256" key="3">
    <source>
        <dbReference type="ARBA" id="ARBA00012438"/>
    </source>
</evidence>
<evidence type="ECO:0000313" key="14">
    <source>
        <dbReference type="Proteomes" id="UP000563524"/>
    </source>
</evidence>
<keyword evidence="10" id="KW-0812">Transmembrane</keyword>
<dbReference type="PROSITE" id="PS50109">
    <property type="entry name" value="HIS_KIN"/>
    <property type="match status" value="1"/>
</dbReference>
<dbReference type="Proteomes" id="UP000563524">
    <property type="component" value="Unassembled WGS sequence"/>
</dbReference>
<evidence type="ECO:0000256" key="6">
    <source>
        <dbReference type="ARBA" id="ARBA00022679"/>
    </source>
</evidence>
<keyword evidence="4" id="KW-1003">Cell membrane</keyword>
<dbReference type="RefSeq" id="WP_183817022.1">
    <property type="nucleotide sequence ID" value="NZ_JACHOB010000002.1"/>
</dbReference>
<dbReference type="SMART" id="SM00388">
    <property type="entry name" value="HisKA"/>
    <property type="match status" value="1"/>
</dbReference>
<dbReference type="SMART" id="SM00387">
    <property type="entry name" value="HATPase_c"/>
    <property type="match status" value="1"/>
</dbReference>
<keyword evidence="6" id="KW-0808">Transferase</keyword>
<proteinExistence type="predicted"/>
<dbReference type="InterPro" id="IPR003594">
    <property type="entry name" value="HATPase_dom"/>
</dbReference>
<dbReference type="Pfam" id="PF00512">
    <property type="entry name" value="HisKA"/>
    <property type="match status" value="1"/>
</dbReference>
<comment type="subcellular location">
    <subcellularLocation>
        <location evidence="2">Cell membrane</location>
        <topology evidence="2">Multi-pass membrane protein</topology>
    </subcellularLocation>
</comment>
<dbReference type="PROSITE" id="PS50885">
    <property type="entry name" value="HAMP"/>
    <property type="match status" value="1"/>
</dbReference>
<keyword evidence="8 13" id="KW-0418">Kinase</keyword>
<dbReference type="Gene3D" id="3.30.565.10">
    <property type="entry name" value="Histidine kinase-like ATPase, C-terminal domain"/>
    <property type="match status" value="1"/>
</dbReference>
<dbReference type="CDD" id="cd00082">
    <property type="entry name" value="HisKA"/>
    <property type="match status" value="1"/>
</dbReference>
<dbReference type="Pfam" id="PF02518">
    <property type="entry name" value="HATPase_c"/>
    <property type="match status" value="1"/>
</dbReference>
<dbReference type="GO" id="GO:0000155">
    <property type="term" value="F:phosphorelay sensor kinase activity"/>
    <property type="evidence" value="ECO:0007669"/>
    <property type="project" value="InterPro"/>
</dbReference>
<evidence type="ECO:0000256" key="4">
    <source>
        <dbReference type="ARBA" id="ARBA00022475"/>
    </source>
</evidence>
<dbReference type="InterPro" id="IPR003661">
    <property type="entry name" value="HisK_dim/P_dom"/>
</dbReference>
<dbReference type="GO" id="GO:0005886">
    <property type="term" value="C:plasma membrane"/>
    <property type="evidence" value="ECO:0007669"/>
    <property type="project" value="UniProtKB-SubCell"/>
</dbReference>
<dbReference type="Gene3D" id="1.10.287.130">
    <property type="match status" value="1"/>
</dbReference>
<evidence type="ECO:0000256" key="9">
    <source>
        <dbReference type="ARBA" id="ARBA00022840"/>
    </source>
</evidence>
<dbReference type="InterPro" id="IPR003660">
    <property type="entry name" value="HAMP_dom"/>
</dbReference>
<evidence type="ECO:0000256" key="10">
    <source>
        <dbReference type="SAM" id="Phobius"/>
    </source>
</evidence>
<dbReference type="InterPro" id="IPR004358">
    <property type="entry name" value="Sig_transdc_His_kin-like_C"/>
</dbReference>
<organism evidence="13 14">
    <name type="scientific">Parvularcula dongshanensis</name>
    <dbReference type="NCBI Taxonomy" id="1173995"/>
    <lineage>
        <taxon>Bacteria</taxon>
        <taxon>Pseudomonadati</taxon>
        <taxon>Pseudomonadota</taxon>
        <taxon>Alphaproteobacteria</taxon>
        <taxon>Parvularculales</taxon>
        <taxon>Parvularculaceae</taxon>
        <taxon>Parvularcula</taxon>
    </lineage>
</organism>
<dbReference type="PANTHER" id="PTHR44936">
    <property type="entry name" value="SENSOR PROTEIN CREC"/>
    <property type="match status" value="1"/>
</dbReference>
<evidence type="ECO:0000259" key="12">
    <source>
        <dbReference type="PROSITE" id="PS50885"/>
    </source>
</evidence>
<reference evidence="13 14" key="1">
    <citation type="submission" date="2020-08" db="EMBL/GenBank/DDBJ databases">
        <title>Genomic Encyclopedia of Type Strains, Phase IV (KMG-IV): sequencing the most valuable type-strain genomes for metagenomic binning, comparative biology and taxonomic classification.</title>
        <authorList>
            <person name="Goeker M."/>
        </authorList>
    </citation>
    <scope>NUCLEOTIDE SEQUENCE [LARGE SCALE GENOMIC DNA]</scope>
    <source>
        <strain evidence="13 14">DSM 102850</strain>
    </source>
</reference>